<feature type="signal peptide" evidence="3">
    <location>
        <begin position="1"/>
        <end position="27"/>
    </location>
</feature>
<dbReference type="PROSITE" id="PS00523">
    <property type="entry name" value="SULFATASE_1"/>
    <property type="match status" value="1"/>
</dbReference>
<dbReference type="RefSeq" id="WP_143158684.1">
    <property type="nucleotide sequence ID" value="NZ_FQYR01000003.1"/>
</dbReference>
<dbReference type="Proteomes" id="UP000184510">
    <property type="component" value="Unassembled WGS sequence"/>
</dbReference>
<dbReference type="CDD" id="cd16145">
    <property type="entry name" value="ARS_like"/>
    <property type="match status" value="1"/>
</dbReference>
<dbReference type="AlphaFoldDB" id="A0A1M6GXY6"/>
<evidence type="ECO:0000313" key="6">
    <source>
        <dbReference type="Proteomes" id="UP000184510"/>
    </source>
</evidence>
<accession>A0A1M6GXY6</accession>
<dbReference type="InterPro" id="IPR017850">
    <property type="entry name" value="Alkaline_phosphatase_core_sf"/>
</dbReference>
<dbReference type="PANTHER" id="PTHR43751">
    <property type="entry name" value="SULFATASE"/>
    <property type="match status" value="1"/>
</dbReference>
<reference evidence="5 6" key="1">
    <citation type="submission" date="2016-11" db="EMBL/GenBank/DDBJ databases">
        <authorList>
            <person name="Jaros S."/>
            <person name="Januszkiewicz K."/>
            <person name="Wedrychowicz H."/>
        </authorList>
    </citation>
    <scope>NUCLEOTIDE SEQUENCE [LARGE SCALE GENOMIC DNA]</scope>
    <source>
        <strain evidence="5 6">DSM 18772</strain>
    </source>
</reference>
<keyword evidence="2" id="KW-0378">Hydrolase</keyword>
<keyword evidence="6" id="KW-1185">Reference proteome</keyword>
<dbReference type="InterPro" id="IPR052701">
    <property type="entry name" value="GAG_Ulvan_Degrading_Sulfatases"/>
</dbReference>
<dbReference type="InterPro" id="IPR024607">
    <property type="entry name" value="Sulfatase_CS"/>
</dbReference>
<proteinExistence type="inferred from homology"/>
<dbReference type="OrthoDB" id="9762324at2"/>
<comment type="similarity">
    <text evidence="1">Belongs to the sulfatase family.</text>
</comment>
<evidence type="ECO:0000256" key="3">
    <source>
        <dbReference type="SAM" id="SignalP"/>
    </source>
</evidence>
<evidence type="ECO:0000256" key="2">
    <source>
        <dbReference type="ARBA" id="ARBA00022801"/>
    </source>
</evidence>
<dbReference type="SUPFAM" id="SSF53649">
    <property type="entry name" value="Alkaline phosphatase-like"/>
    <property type="match status" value="1"/>
</dbReference>
<feature type="domain" description="Sulfatase N-terminal" evidence="4">
    <location>
        <begin position="30"/>
        <end position="372"/>
    </location>
</feature>
<dbReference type="Pfam" id="PF00884">
    <property type="entry name" value="Sulfatase"/>
    <property type="match status" value="1"/>
</dbReference>
<dbReference type="STRING" id="1123071.SAMN02745181_1302"/>
<protein>
    <submittedName>
        <fullName evidence="5">Arylsulfatase A</fullName>
    </submittedName>
</protein>
<dbReference type="InParanoid" id="A0A1M6GXY6"/>
<feature type="chain" id="PRO_5013042319" evidence="3">
    <location>
        <begin position="28"/>
        <end position="479"/>
    </location>
</feature>
<sequence>MKRSLLKTSILALSVFSAELAFTHAQAKQPNIIYINTDDWGIGKVPSLEMDPASQSIIKTPNLDKLKADGMTFTNAYAGNAVCGPSRCTLLTGKHPGNAAWRANRKTLPSSVWPIDTPMLGEVARQAGYKTAAFGKLCHGGTSTPEEITATGWDYWMGFLGHIDCRDYYSSYIWENGKKITLPANAPELLKGTSTLEKPKGSGVVGMGKGTFIEELYADKICEFMTENKEEPFFIYFASVVPHGGPPGGMRVPDLLDYKDNPKLTKYEKLYCALLTWHDRSLGKIRAKLDELGIADNTIIIWTSDNGDENSYYRRTKTFDGNGPFRAMKRSLYEGGIRAPMIAVWPDKIKPGSSSALITTQVDVIPTVAEAGGNHVTKEMDGISIFPTLAGEPNKQTNRDYIYFEFYETGRQQSVRMGKWKGYRRDGLKGKTELYNLDTDIGETKDLAAEHPDIVKKIEEIMAKEHTSHPIWKLPGLDK</sequence>
<gene>
    <name evidence="5" type="ORF">SAMN02745181_1302</name>
</gene>
<keyword evidence="3" id="KW-0732">Signal</keyword>
<evidence type="ECO:0000313" key="5">
    <source>
        <dbReference type="EMBL" id="SHJ14787.1"/>
    </source>
</evidence>
<evidence type="ECO:0000256" key="1">
    <source>
        <dbReference type="ARBA" id="ARBA00008779"/>
    </source>
</evidence>
<dbReference type="InterPro" id="IPR000917">
    <property type="entry name" value="Sulfatase_N"/>
</dbReference>
<dbReference type="GO" id="GO:0016787">
    <property type="term" value="F:hydrolase activity"/>
    <property type="evidence" value="ECO:0007669"/>
    <property type="project" value="UniProtKB-KW"/>
</dbReference>
<dbReference type="Gene3D" id="3.30.1120.10">
    <property type="match status" value="1"/>
</dbReference>
<dbReference type="PANTHER" id="PTHR43751:SF3">
    <property type="entry name" value="SULFATASE N-TERMINAL DOMAIN-CONTAINING PROTEIN"/>
    <property type="match status" value="1"/>
</dbReference>
<name>A0A1M6GXY6_9BACT</name>
<organism evidence="5 6">
    <name type="scientific">Rubritalea squalenifaciens DSM 18772</name>
    <dbReference type="NCBI Taxonomy" id="1123071"/>
    <lineage>
        <taxon>Bacteria</taxon>
        <taxon>Pseudomonadati</taxon>
        <taxon>Verrucomicrobiota</taxon>
        <taxon>Verrucomicrobiia</taxon>
        <taxon>Verrucomicrobiales</taxon>
        <taxon>Rubritaleaceae</taxon>
        <taxon>Rubritalea</taxon>
    </lineage>
</organism>
<evidence type="ECO:0000259" key="4">
    <source>
        <dbReference type="Pfam" id="PF00884"/>
    </source>
</evidence>
<dbReference type="Gene3D" id="3.40.720.10">
    <property type="entry name" value="Alkaline Phosphatase, subunit A"/>
    <property type="match status" value="1"/>
</dbReference>
<dbReference type="EMBL" id="FQYR01000003">
    <property type="protein sequence ID" value="SHJ14787.1"/>
    <property type="molecule type" value="Genomic_DNA"/>
</dbReference>